<reference evidence="1" key="1">
    <citation type="submission" date="2025-08" db="UniProtKB">
        <authorList>
            <consortium name="Ensembl"/>
        </authorList>
    </citation>
    <scope>IDENTIFICATION</scope>
</reference>
<keyword evidence="2" id="KW-1185">Reference proteome</keyword>
<dbReference type="GO" id="GO:0004867">
    <property type="term" value="F:serine-type endopeptidase inhibitor activity"/>
    <property type="evidence" value="ECO:0007669"/>
    <property type="project" value="InterPro"/>
</dbReference>
<dbReference type="AlphaFoldDB" id="A0A3Q1FM65"/>
<proteinExistence type="predicted"/>
<dbReference type="Proteomes" id="UP000257200">
    <property type="component" value="Unplaced"/>
</dbReference>
<dbReference type="Ensembl" id="ENSAPOT00000028986.1">
    <property type="protein sequence ID" value="ENSAPOP00000019181.1"/>
    <property type="gene ID" value="ENSAPOG00000022592.1"/>
</dbReference>
<evidence type="ECO:0000313" key="2">
    <source>
        <dbReference type="Proteomes" id="UP000257200"/>
    </source>
</evidence>
<accession>A0A3Q1FM65</accession>
<reference evidence="1" key="2">
    <citation type="submission" date="2025-09" db="UniProtKB">
        <authorList>
            <consortium name="Ensembl"/>
        </authorList>
    </citation>
    <scope>IDENTIFICATION</scope>
</reference>
<organism evidence="1 2">
    <name type="scientific">Acanthochromis polyacanthus</name>
    <name type="common">spiny chromis</name>
    <dbReference type="NCBI Taxonomy" id="80966"/>
    <lineage>
        <taxon>Eukaryota</taxon>
        <taxon>Metazoa</taxon>
        <taxon>Chordata</taxon>
        <taxon>Craniata</taxon>
        <taxon>Vertebrata</taxon>
        <taxon>Euteleostomi</taxon>
        <taxon>Actinopterygii</taxon>
        <taxon>Neopterygii</taxon>
        <taxon>Teleostei</taxon>
        <taxon>Neoteleostei</taxon>
        <taxon>Acanthomorphata</taxon>
        <taxon>Ovalentaria</taxon>
        <taxon>Pomacentridae</taxon>
        <taxon>Acanthochromis</taxon>
    </lineage>
</organism>
<dbReference type="InterPro" id="IPR036880">
    <property type="entry name" value="Kunitz_BPTI_sf"/>
</dbReference>
<dbReference type="InParanoid" id="A0A3Q1FM65"/>
<name>A0A3Q1FM65_9TELE</name>
<sequence length="109" mass="12520">MDGPRLDQGWTRGSRWQRGVGGLLGCCQEERACRTFSGYIFQAGVQREVLTDRCLEPMSEGTCSDFVLLWYFHTRTGESLFRSSLIRFAGNINKQPHNCHHILIHVTKF</sequence>
<evidence type="ECO:0000313" key="1">
    <source>
        <dbReference type="Ensembl" id="ENSAPOP00000019181.1"/>
    </source>
</evidence>
<protein>
    <submittedName>
        <fullName evidence="1">Uncharacterized protein</fullName>
    </submittedName>
</protein>
<dbReference type="SUPFAM" id="SSF57362">
    <property type="entry name" value="BPTI-like"/>
    <property type="match status" value="1"/>
</dbReference>